<name>A0ABW8EH62_STRT5</name>
<evidence type="ECO:0008006" key="4">
    <source>
        <dbReference type="Google" id="ProtNLM"/>
    </source>
</evidence>
<keyword evidence="3" id="KW-1185">Reference proteome</keyword>
<dbReference type="EMBL" id="JBIUYY010000006">
    <property type="protein sequence ID" value="MFJ2822594.1"/>
    <property type="molecule type" value="Genomic_DNA"/>
</dbReference>
<protein>
    <recommendedName>
        <fullName evidence="4">Secreted protein</fullName>
    </recommendedName>
</protein>
<reference evidence="2 3" key="1">
    <citation type="submission" date="2024-10" db="EMBL/GenBank/DDBJ databases">
        <title>The Natural Products Discovery Center: Release of the First 8490 Sequenced Strains for Exploring Actinobacteria Biosynthetic Diversity.</title>
        <authorList>
            <person name="Kalkreuter E."/>
            <person name="Kautsar S.A."/>
            <person name="Yang D."/>
            <person name="Bader C.D."/>
            <person name="Teijaro C.N."/>
            <person name="Fluegel L."/>
            <person name="Davis C.M."/>
            <person name="Simpson J.R."/>
            <person name="Lauterbach L."/>
            <person name="Steele A.D."/>
            <person name="Gui C."/>
            <person name="Meng S."/>
            <person name="Li G."/>
            <person name="Viehrig K."/>
            <person name="Ye F."/>
            <person name="Su P."/>
            <person name="Kiefer A.F."/>
            <person name="Nichols A."/>
            <person name="Cepeda A.J."/>
            <person name="Yan W."/>
            <person name="Fan B."/>
            <person name="Jiang Y."/>
            <person name="Adhikari A."/>
            <person name="Zheng C.-J."/>
            <person name="Schuster L."/>
            <person name="Cowan T.M."/>
            <person name="Smanski M.J."/>
            <person name="Chevrette M.G."/>
            <person name="De Carvalho L.P.S."/>
            <person name="Shen B."/>
        </authorList>
    </citation>
    <scope>NUCLEOTIDE SEQUENCE [LARGE SCALE GENOMIC DNA]</scope>
    <source>
        <strain evidence="2 3">NPDC087220</strain>
    </source>
</reference>
<evidence type="ECO:0000313" key="2">
    <source>
        <dbReference type="EMBL" id="MFJ2822594.1"/>
    </source>
</evidence>
<comment type="caution">
    <text evidence="2">The sequence shown here is derived from an EMBL/GenBank/DDBJ whole genome shotgun (WGS) entry which is preliminary data.</text>
</comment>
<feature type="compositionally biased region" description="Basic and acidic residues" evidence="1">
    <location>
        <begin position="318"/>
        <end position="328"/>
    </location>
</feature>
<gene>
    <name evidence="2" type="ORF">ACIO7M_15965</name>
</gene>
<organism evidence="2 3">
    <name type="scientific">Streptomyces toxytricini</name>
    <name type="common">Actinomyces toxytricini</name>
    <dbReference type="NCBI Taxonomy" id="67369"/>
    <lineage>
        <taxon>Bacteria</taxon>
        <taxon>Bacillati</taxon>
        <taxon>Actinomycetota</taxon>
        <taxon>Actinomycetes</taxon>
        <taxon>Kitasatosporales</taxon>
        <taxon>Streptomycetaceae</taxon>
        <taxon>Streptomyces</taxon>
    </lineage>
</organism>
<dbReference type="Proteomes" id="UP001617351">
    <property type="component" value="Unassembled WGS sequence"/>
</dbReference>
<evidence type="ECO:0000313" key="3">
    <source>
        <dbReference type="Proteomes" id="UP001617351"/>
    </source>
</evidence>
<sequence>MSARRSLRPRVAVLLALCLALAGGIGGWLVFGRESGERCNGLLQNERMLDAVTAAGADRPATCAELGDAITAATTGDEPGRHTAAQAQAMKTVLYALAPAKGHRVRLDPELRRPLASALADYGADVYARLHSLDPAYTAKAGAGVPPWQDARGVHMAVDYLHLLNVLVAVAEEPEAYAGIRQSAARHAAQDLASVPAGASGDAVDTPAARSARALGALNGVAAAAAERLDGEKSRTWRTQAAEGLLASPAGAPAGDAGAARIMSAWTNGLRGAAPDARADRVRDQPVEMIRIWGTERGLGEAALQGMRSAAENSSTAAEHEAARALDK</sequence>
<evidence type="ECO:0000256" key="1">
    <source>
        <dbReference type="SAM" id="MobiDB-lite"/>
    </source>
</evidence>
<dbReference type="RefSeq" id="WP_402381299.1">
    <property type="nucleotide sequence ID" value="NZ_JBIUYY010000006.1"/>
</dbReference>
<feature type="region of interest" description="Disordered" evidence="1">
    <location>
        <begin position="306"/>
        <end position="328"/>
    </location>
</feature>
<proteinExistence type="predicted"/>
<accession>A0ABW8EH62</accession>